<evidence type="ECO:0000256" key="2">
    <source>
        <dbReference type="SAM" id="Phobius"/>
    </source>
</evidence>
<reference evidence="3" key="2">
    <citation type="submission" date="2022-09" db="EMBL/GenBank/DDBJ databases">
        <authorList>
            <person name="Sun Q."/>
            <person name="Ohkuma M."/>
        </authorList>
    </citation>
    <scope>NUCLEOTIDE SEQUENCE</scope>
    <source>
        <strain evidence="3">JCM 3093</strain>
    </source>
</reference>
<feature type="compositionally biased region" description="Polar residues" evidence="1">
    <location>
        <begin position="30"/>
        <end position="43"/>
    </location>
</feature>
<dbReference type="AlphaFoldDB" id="A0AA37BD96"/>
<keyword evidence="2" id="KW-1133">Transmembrane helix</keyword>
<dbReference type="Proteomes" id="UP000627984">
    <property type="component" value="Unassembled WGS sequence"/>
</dbReference>
<keyword evidence="2" id="KW-0472">Membrane</keyword>
<evidence type="ECO:0000313" key="4">
    <source>
        <dbReference type="Proteomes" id="UP000627984"/>
    </source>
</evidence>
<feature type="transmembrane region" description="Helical" evidence="2">
    <location>
        <begin position="53"/>
        <end position="69"/>
    </location>
</feature>
<keyword evidence="2" id="KW-0812">Transmembrane</keyword>
<accession>A0AA37BD96</accession>
<proteinExistence type="predicted"/>
<protein>
    <submittedName>
        <fullName evidence="3">Uncharacterized protein</fullName>
    </submittedName>
</protein>
<dbReference type="EMBL" id="BMQD01000003">
    <property type="protein sequence ID" value="GGK54688.1"/>
    <property type="molecule type" value="Genomic_DNA"/>
</dbReference>
<gene>
    <name evidence="3" type="ORF">GCM10010126_12770</name>
</gene>
<organism evidence="3 4">
    <name type="scientific">Planomonospora parontospora</name>
    <dbReference type="NCBI Taxonomy" id="58119"/>
    <lineage>
        <taxon>Bacteria</taxon>
        <taxon>Bacillati</taxon>
        <taxon>Actinomycetota</taxon>
        <taxon>Actinomycetes</taxon>
        <taxon>Streptosporangiales</taxon>
        <taxon>Streptosporangiaceae</taxon>
        <taxon>Planomonospora</taxon>
    </lineage>
</organism>
<reference evidence="3" key="1">
    <citation type="journal article" date="2014" name="Int. J. Syst. Evol. Microbiol.">
        <title>Complete genome sequence of Corynebacterium casei LMG S-19264T (=DSM 44701T), isolated from a smear-ripened cheese.</title>
        <authorList>
            <consortium name="US DOE Joint Genome Institute (JGI-PGF)"/>
            <person name="Walter F."/>
            <person name="Albersmeier A."/>
            <person name="Kalinowski J."/>
            <person name="Ruckert C."/>
        </authorList>
    </citation>
    <scope>NUCLEOTIDE SEQUENCE</scope>
    <source>
        <strain evidence="3">JCM 3093</strain>
    </source>
</reference>
<evidence type="ECO:0000313" key="3">
    <source>
        <dbReference type="EMBL" id="GGK54688.1"/>
    </source>
</evidence>
<evidence type="ECO:0000256" key="1">
    <source>
        <dbReference type="SAM" id="MobiDB-lite"/>
    </source>
</evidence>
<feature type="region of interest" description="Disordered" evidence="1">
    <location>
        <begin position="1"/>
        <end position="47"/>
    </location>
</feature>
<sequence length="103" mass="11179">MSSTFCSRRPPCHEPPRPTHLSCPEGAHGTSASGERTAHTGQRGSPEAVTMDSGLILLVFLAFLFAWGLNRVRRALRLGPLAYAGVMIAFVIVMLAVWGQTMR</sequence>
<name>A0AA37BD96_9ACTN</name>
<feature type="transmembrane region" description="Helical" evidence="2">
    <location>
        <begin position="81"/>
        <end position="99"/>
    </location>
</feature>
<comment type="caution">
    <text evidence="3">The sequence shown here is derived from an EMBL/GenBank/DDBJ whole genome shotgun (WGS) entry which is preliminary data.</text>
</comment>